<dbReference type="EMBL" id="CP061172">
    <property type="protein sequence ID" value="QNR65051.1"/>
    <property type="molecule type" value="Genomic_DNA"/>
</dbReference>
<accession>A0A7H0Y1U3</accession>
<dbReference type="Proteomes" id="UP000516384">
    <property type="component" value="Chromosome"/>
</dbReference>
<dbReference type="AlphaFoldDB" id="A0A7H0Y1U3"/>
<name>A0A7H0Y1U3_9BACL</name>
<reference evidence="1 2" key="1">
    <citation type="submission" date="2020-09" db="EMBL/GenBank/DDBJ databases">
        <title>Characterization of Paenibacillus peoriae strain ZF390 with broad-spectrum antimicrobial activity as a potential biocontrol agent.</title>
        <authorList>
            <person name="Li L."/>
            <person name="Zhao Y."/>
            <person name="Li B."/>
            <person name="Xie X."/>
        </authorList>
    </citation>
    <scope>NUCLEOTIDE SEQUENCE [LARGE SCALE GENOMIC DNA]</scope>
    <source>
        <strain evidence="1 2">ZF390</strain>
    </source>
</reference>
<evidence type="ECO:0000313" key="2">
    <source>
        <dbReference type="Proteomes" id="UP000516384"/>
    </source>
</evidence>
<proteinExistence type="predicted"/>
<organism evidence="1 2">
    <name type="scientific">Paenibacillus peoriae</name>
    <dbReference type="NCBI Taxonomy" id="59893"/>
    <lineage>
        <taxon>Bacteria</taxon>
        <taxon>Bacillati</taxon>
        <taxon>Bacillota</taxon>
        <taxon>Bacilli</taxon>
        <taxon>Bacillales</taxon>
        <taxon>Paenibacillaceae</taxon>
        <taxon>Paenibacillus</taxon>
    </lineage>
</organism>
<evidence type="ECO:0000313" key="1">
    <source>
        <dbReference type="EMBL" id="QNR65051.1"/>
    </source>
</evidence>
<dbReference type="RefSeq" id="WP_190296968.1">
    <property type="nucleotide sequence ID" value="NZ_CP061172.1"/>
</dbReference>
<protein>
    <submittedName>
        <fullName evidence="1">Uncharacterized protein</fullName>
    </submittedName>
</protein>
<gene>
    <name evidence="1" type="ORF">IAQ67_14050</name>
</gene>
<sequence length="386" mass="45057">MRGDKDFSIWNTSIAVRGDKEISHPTFLRMLDMMRNRGFVVGSDPRIDRDYPILSKDRFAGNKGELLFVGEKYNCGAKLEFYQEINVENPNGGRYDFNKFEKMPYLLQKRFLLEVRYMEQFLLEEGFTCDSKPVLKTSYDKVFHELNSPSRHWSSENLPDYNALDKDGIRINNGEVKYFRGRKGTLMRGTVYHNINNMWWVIVNKDYYTNLASFELFDLDTKPENSLRKLTKRSGHHNPKSRFIPSEANLKEWSTAAKKDGKDGRIKLANSVLDYLYEINWTSRKFQFFKKDNGRLGLMETEGNPYFLGHRLGEKKYDPPRIMSLYTRSLSMSSTESSWVKGLRDYVTGGKPTISKWFCRDGNGEGGQAYLWPEVRERLLHIGAHV</sequence>